<dbReference type="SUPFAM" id="SSF52540">
    <property type="entry name" value="P-loop containing nucleoside triphosphate hydrolases"/>
    <property type="match status" value="1"/>
</dbReference>
<dbReference type="PANTHER" id="PTHR35894">
    <property type="entry name" value="GENERAL SECRETION PATHWAY PROTEIN A-RELATED"/>
    <property type="match status" value="1"/>
</dbReference>
<dbReference type="Pfam" id="PF09077">
    <property type="entry name" value="Phage-MuB_C"/>
    <property type="match status" value="1"/>
</dbReference>
<comment type="caution">
    <text evidence="3">The sequence shown here is derived from an EMBL/GenBank/DDBJ whole genome shotgun (WGS) entry which is preliminary data.</text>
</comment>
<dbReference type="Pfam" id="PF13401">
    <property type="entry name" value="AAA_22"/>
    <property type="match status" value="1"/>
</dbReference>
<reference evidence="3" key="1">
    <citation type="submission" date="2021-04" db="EMBL/GenBank/DDBJ databases">
        <authorList>
            <person name="Zhang D.-C."/>
        </authorList>
    </citation>
    <scope>NUCLEOTIDE SEQUENCE</scope>
    <source>
        <strain evidence="3">CGMCC 1.15697</strain>
    </source>
</reference>
<dbReference type="RefSeq" id="WP_210681849.1">
    <property type="nucleotide sequence ID" value="NZ_JAGMWN010000004.1"/>
</dbReference>
<dbReference type="EMBL" id="JAGMWN010000004">
    <property type="protein sequence ID" value="MBP5857259.1"/>
    <property type="molecule type" value="Genomic_DNA"/>
</dbReference>
<protein>
    <submittedName>
        <fullName evidence="3">AAA family ATPase</fullName>
    </submittedName>
</protein>
<evidence type="ECO:0000259" key="2">
    <source>
        <dbReference type="Pfam" id="PF13401"/>
    </source>
</evidence>
<evidence type="ECO:0000313" key="4">
    <source>
        <dbReference type="Proteomes" id="UP000672602"/>
    </source>
</evidence>
<name>A0A8J7S5Q8_9PROT</name>
<dbReference type="InterPro" id="IPR052026">
    <property type="entry name" value="ExeA_AAA_ATPase_DNA-bind"/>
</dbReference>
<proteinExistence type="predicted"/>
<dbReference type="Gene3D" id="1.10.260.40">
    <property type="entry name" value="lambda repressor-like DNA-binding domains"/>
    <property type="match status" value="1"/>
</dbReference>
<dbReference type="GO" id="GO:0006313">
    <property type="term" value="P:DNA transposition"/>
    <property type="evidence" value="ECO:0007669"/>
    <property type="project" value="InterPro"/>
</dbReference>
<dbReference type="InterPro" id="IPR027417">
    <property type="entry name" value="P-loop_NTPase"/>
</dbReference>
<accession>A0A8J7S5Q8</accession>
<dbReference type="Proteomes" id="UP000672602">
    <property type="component" value="Unassembled WGS sequence"/>
</dbReference>
<keyword evidence="4" id="KW-1185">Reference proteome</keyword>
<sequence length="319" mass="34735">MNEQVKETGEVDVGSIRRQLNEIKAAEGLSWPDIERTSGVKRGTLSTFATDKYAGDNERVAREVGRWINSRRASATVTATLPDVPSFRPTPSANEVLALLRYAHVAQDLCIAVGVPGVGKTSAIDQYVATTPNVWKLTVSPSVKSVYGLLVKMCEVMRVSEKNAALLSQRLESYLQDKEGLLVVDEAQHATMEILEELRSFSDSAGVGLVLSGNHEILRKLSGSSGRGRYAQLVSRIGGRVVINKLRKADIEAIADAWNVTDPQERGFLHRIGGRPGALRNITKTMRLAGLLAQGAEEPRAIGHIQQAWRQLAGLDETS</sequence>
<feature type="domain" description="ORC1/DEAH AAA+ ATPase" evidence="2">
    <location>
        <begin position="107"/>
        <end position="221"/>
    </location>
</feature>
<dbReference type="GO" id="GO:0003677">
    <property type="term" value="F:DNA binding"/>
    <property type="evidence" value="ECO:0007669"/>
    <property type="project" value="InterPro"/>
</dbReference>
<dbReference type="InterPro" id="IPR010982">
    <property type="entry name" value="Lambda_DNA-bd_dom_sf"/>
</dbReference>
<organism evidence="3 4">
    <name type="scientific">Marivibrio halodurans</name>
    <dbReference type="NCBI Taxonomy" id="2039722"/>
    <lineage>
        <taxon>Bacteria</taxon>
        <taxon>Pseudomonadati</taxon>
        <taxon>Pseudomonadota</taxon>
        <taxon>Alphaproteobacteria</taxon>
        <taxon>Rhodospirillales</taxon>
        <taxon>Rhodospirillaceae</taxon>
        <taxon>Marivibrio</taxon>
    </lineage>
</organism>
<dbReference type="PANTHER" id="PTHR35894:SF5">
    <property type="entry name" value="MU-LIKE PROPHAGE FLUMU DNA TRANSPOSITION PROTEIN B"/>
    <property type="match status" value="1"/>
</dbReference>
<dbReference type="Gene3D" id="1.10.1180.10">
    <property type="entry name" value="B transposition protein, C-terminal domain"/>
    <property type="match status" value="1"/>
</dbReference>
<feature type="domain" description="B transposition protein C-terminal" evidence="1">
    <location>
        <begin position="235"/>
        <end position="312"/>
    </location>
</feature>
<evidence type="ECO:0000259" key="1">
    <source>
        <dbReference type="Pfam" id="PF09077"/>
    </source>
</evidence>
<dbReference type="InterPro" id="IPR009084">
    <property type="entry name" value="B_transpositn_C"/>
</dbReference>
<evidence type="ECO:0000313" key="3">
    <source>
        <dbReference type="EMBL" id="MBP5857259.1"/>
    </source>
</evidence>
<dbReference type="SUPFAM" id="SSF47681">
    <property type="entry name" value="C-terminal domain of B transposition protein"/>
    <property type="match status" value="1"/>
</dbReference>
<dbReference type="InterPro" id="IPR036733">
    <property type="entry name" value="B_transposit_C_sf"/>
</dbReference>
<dbReference type="GO" id="GO:0016887">
    <property type="term" value="F:ATP hydrolysis activity"/>
    <property type="evidence" value="ECO:0007669"/>
    <property type="project" value="InterPro"/>
</dbReference>
<dbReference type="InterPro" id="IPR049945">
    <property type="entry name" value="AAA_22"/>
</dbReference>
<dbReference type="AlphaFoldDB" id="A0A8J7S5Q8"/>
<gene>
    <name evidence="3" type="ORF">KAJ83_09585</name>
</gene>